<evidence type="ECO:0000313" key="2">
    <source>
        <dbReference type="EMBL" id="CAI6343978.1"/>
    </source>
</evidence>
<reference evidence="2 3" key="1">
    <citation type="submission" date="2023-01" db="EMBL/GenBank/DDBJ databases">
        <authorList>
            <person name="Whitehead M."/>
        </authorList>
    </citation>
    <scope>NUCLEOTIDE SEQUENCE [LARGE SCALE GENOMIC DNA]</scope>
</reference>
<feature type="compositionally biased region" description="Polar residues" evidence="1">
    <location>
        <begin position="121"/>
        <end position="134"/>
    </location>
</feature>
<feature type="region of interest" description="Disordered" evidence="1">
    <location>
        <begin position="121"/>
        <end position="152"/>
    </location>
</feature>
<protein>
    <submittedName>
        <fullName evidence="2">Uncharacterized protein</fullName>
    </submittedName>
</protein>
<proteinExistence type="predicted"/>
<dbReference type="EMBL" id="CARXXK010000001">
    <property type="protein sequence ID" value="CAI6343978.1"/>
    <property type="molecule type" value="Genomic_DNA"/>
</dbReference>
<organism evidence="2 3">
    <name type="scientific">Macrosiphum euphorbiae</name>
    <name type="common">potato aphid</name>
    <dbReference type="NCBI Taxonomy" id="13131"/>
    <lineage>
        <taxon>Eukaryota</taxon>
        <taxon>Metazoa</taxon>
        <taxon>Ecdysozoa</taxon>
        <taxon>Arthropoda</taxon>
        <taxon>Hexapoda</taxon>
        <taxon>Insecta</taxon>
        <taxon>Pterygota</taxon>
        <taxon>Neoptera</taxon>
        <taxon>Paraneoptera</taxon>
        <taxon>Hemiptera</taxon>
        <taxon>Sternorrhyncha</taxon>
        <taxon>Aphidomorpha</taxon>
        <taxon>Aphidoidea</taxon>
        <taxon>Aphididae</taxon>
        <taxon>Macrosiphini</taxon>
        <taxon>Macrosiphum</taxon>
    </lineage>
</organism>
<keyword evidence="3" id="KW-1185">Reference proteome</keyword>
<sequence length="350" mass="37468">MVRKSSSKKLVKQIEEKTKQTPDVLETAICTGQDALLLPLDTTKENLKELCSKSRSPSPLEIAAESPILAQLRILQKDSKTSKTCGNDNDDDNMSTPAGIVTGKSRVMAAVPLNTTATTSGVPLNTTATTSGVPQHTAATTSGSSTGGAVDTTPEVDIVKGVADRQRTSTTTWSQTTYQTMADNANCSNNNYYRRTSDVSYTFSNFRTSPADSSSSNFLGQELRDLQTMMLGDHRSEALQQDSSAGNPGSSLHKLLLNRQHLTAADADRKPKFKFSSMNRDVPTGSPPPVSNLLYYMTAAAAAATSLSSCRSAPHSKRASPEHECTSAREMLLKLFYGGSDTVAEPNLST</sequence>
<accession>A0AAV0VMS9</accession>
<evidence type="ECO:0000313" key="3">
    <source>
        <dbReference type="Proteomes" id="UP001160148"/>
    </source>
</evidence>
<name>A0AAV0VMS9_9HEMI</name>
<dbReference type="Proteomes" id="UP001160148">
    <property type="component" value="Unassembled WGS sequence"/>
</dbReference>
<comment type="caution">
    <text evidence="2">The sequence shown here is derived from an EMBL/GenBank/DDBJ whole genome shotgun (WGS) entry which is preliminary data.</text>
</comment>
<dbReference type="AlphaFoldDB" id="A0AAV0VMS9"/>
<gene>
    <name evidence="2" type="ORF">MEUPH1_LOCUS1169</name>
</gene>
<feature type="compositionally biased region" description="Low complexity" evidence="1">
    <location>
        <begin position="137"/>
        <end position="149"/>
    </location>
</feature>
<evidence type="ECO:0000256" key="1">
    <source>
        <dbReference type="SAM" id="MobiDB-lite"/>
    </source>
</evidence>